<dbReference type="Pfam" id="PF18962">
    <property type="entry name" value="Por_Secre_tail"/>
    <property type="match status" value="1"/>
</dbReference>
<sequence>MRKTFTLLILLAVGTLGYSQETTVKENRVDNPIRYDQQRKSQTVTQSGVSLQSGEIDAKSQGVNNPTVLTREQVQHQGTYQLPRESTIKGFAEMNPGRVTSNSERQLNVQSRSSDSFHRTAMNLGENNPVIFNRVSTSPTVNYPLNQDDIEAELLADAAYRASNPVVYVSPAAVANRPMADITPTAGATETFTPAVGDNFFDPGGPGGANSDGNAGNYPNCNCDTQTTLAGVSEIEFLDFGVNGTFDYLRIYDGTDATGTILYDNSSTGANTGDKTLANMIASHGSATFTSTSGNFFFFFHASGVVNWLGWDALIVATDGGGGGGDTCSEENPNDGTFENGFNCSSASDFMTANDVTVAAGEDFTLTNITASIFANGGIASVDVNYYNDAAGLPGTLIGSETGVTIDNQTVIGTNFGIDVNEIELSVDPFVFVGQDDVPTTYWIELSVTDGGATGSVFWVVTSSTSVGNKAAQFDAGWSIGDPLMDGVYIFEGTCAPTGGGGGGGTFPEPYCGPLTYNSNVEPITNVEVAGISNRSDAAPGGSPAHEDFTTIIGEMAEGESYPIALEGNTDGNFTASFTVFIDWNQDGILDNAGERYEIGTIVNSNGNDGIQATGTITVPAGVVEGETRMRVIKKFLAGFATDSCTPGSGYGQAEDYTIDVTAGGGGGGDTCFEENPNDGTFENGFNCSSATDFMTANDVTVAAGEDFTLTNITASIFANGGISNVDVNYYSDTAGLPGTLIGSETGVTIDSQTVIGTNFGFDVNEIELSVDPFLFEGQDDAPTTYWVELSVTDGGATGSVFWVVTSSSSVGHPAAQFDAGWAIGDPLMDGVYIFEGECEPTGGGGGGDTCAEENPNDGTFENGFNCSSATDFMTANDVTIPAGEDFTLTNITASIFANGGIASVDVNYYDDAAGLPGALIGSETGVTIDSQAVIGNNFGFDVNEIELSVEPFVFEGQNDAPTTYWIELSVTDGGATGSVFWVVTSSSSVGHPAAQFDAGWTIGDPLMDGVYIFEGECNATVGIEDNSLAGFNFYPNPANQMLYLNASKNIESVELFNMLGQKVMANQIGATSSNLNVEGLAVGTYIMKVTVDGQTGTYKVIKN</sequence>
<dbReference type="AlphaFoldDB" id="A0A1M6IT00"/>
<evidence type="ECO:0000256" key="2">
    <source>
        <dbReference type="SAM" id="MobiDB-lite"/>
    </source>
</evidence>
<evidence type="ECO:0000259" key="4">
    <source>
        <dbReference type="Pfam" id="PF20009"/>
    </source>
</evidence>
<dbReference type="NCBIfam" id="TIGR04183">
    <property type="entry name" value="Por_Secre_tail"/>
    <property type="match status" value="1"/>
</dbReference>
<feature type="domain" description="Secretion system C-terminal sorting" evidence="3">
    <location>
        <begin position="1035"/>
        <end position="1102"/>
    </location>
</feature>
<dbReference type="InterPro" id="IPR026444">
    <property type="entry name" value="Secre_tail"/>
</dbReference>
<organism evidence="5 6">
    <name type="scientific">Aequorivita viscosa</name>
    <dbReference type="NCBI Taxonomy" id="797419"/>
    <lineage>
        <taxon>Bacteria</taxon>
        <taxon>Pseudomonadati</taxon>
        <taxon>Bacteroidota</taxon>
        <taxon>Flavobacteriia</taxon>
        <taxon>Flavobacteriales</taxon>
        <taxon>Flavobacteriaceae</taxon>
        <taxon>Aequorivita</taxon>
    </lineage>
</organism>
<feature type="domain" description="GEVED" evidence="4">
    <location>
        <begin position="578"/>
        <end position="659"/>
    </location>
</feature>
<dbReference type="RefSeq" id="WP_073218792.1">
    <property type="nucleotide sequence ID" value="NZ_FQYV01000015.1"/>
</dbReference>
<accession>A0A1M6IT00</accession>
<dbReference type="Proteomes" id="UP000184172">
    <property type="component" value="Unassembled WGS sequence"/>
</dbReference>
<name>A0A1M6IT00_9FLAO</name>
<proteinExistence type="predicted"/>
<dbReference type="Pfam" id="PF20009">
    <property type="entry name" value="GEVED"/>
    <property type="match status" value="1"/>
</dbReference>
<evidence type="ECO:0000256" key="1">
    <source>
        <dbReference type="ARBA" id="ARBA00022729"/>
    </source>
</evidence>
<feature type="compositionally biased region" description="Polar residues" evidence="2">
    <location>
        <begin position="40"/>
        <end position="53"/>
    </location>
</feature>
<keyword evidence="6" id="KW-1185">Reference proteome</keyword>
<protein>
    <submittedName>
        <fullName evidence="5">Por secretion system C-terminal sorting domain-containing protein</fullName>
    </submittedName>
</protein>
<dbReference type="OrthoDB" id="7063782at2"/>
<dbReference type="STRING" id="797419.SAMN05216556_11833"/>
<dbReference type="EMBL" id="FQYV01000015">
    <property type="protein sequence ID" value="SHJ37515.1"/>
    <property type="molecule type" value="Genomic_DNA"/>
</dbReference>
<evidence type="ECO:0000259" key="3">
    <source>
        <dbReference type="Pfam" id="PF18962"/>
    </source>
</evidence>
<evidence type="ECO:0000313" key="5">
    <source>
        <dbReference type="EMBL" id="SHJ37515.1"/>
    </source>
</evidence>
<reference evidence="6" key="1">
    <citation type="submission" date="2016-11" db="EMBL/GenBank/DDBJ databases">
        <authorList>
            <person name="Varghese N."/>
            <person name="Submissions S."/>
        </authorList>
    </citation>
    <scope>NUCLEOTIDE SEQUENCE [LARGE SCALE GENOMIC DNA]</scope>
    <source>
        <strain evidence="6">DSM 26349</strain>
    </source>
</reference>
<dbReference type="InterPro" id="IPR045474">
    <property type="entry name" value="GEVED"/>
</dbReference>
<keyword evidence="1" id="KW-0732">Signal</keyword>
<feature type="region of interest" description="Disordered" evidence="2">
    <location>
        <begin position="36"/>
        <end position="62"/>
    </location>
</feature>
<evidence type="ECO:0000313" key="6">
    <source>
        <dbReference type="Proteomes" id="UP000184172"/>
    </source>
</evidence>
<gene>
    <name evidence="5" type="ORF">SAMN04487908_11533</name>
</gene>